<keyword evidence="1" id="KW-0732">Signal</keyword>
<name>A0A1Y6D422_9GAMM</name>
<evidence type="ECO:0000313" key="3">
    <source>
        <dbReference type="Proteomes" id="UP000192923"/>
    </source>
</evidence>
<reference evidence="2 3" key="1">
    <citation type="submission" date="2016-12" db="EMBL/GenBank/DDBJ databases">
        <authorList>
            <person name="Song W.-J."/>
            <person name="Kurnit D.M."/>
        </authorList>
    </citation>
    <scope>NUCLEOTIDE SEQUENCE [LARGE SCALE GENOMIC DNA]</scope>
    <source>
        <strain evidence="2 3">175</strain>
    </source>
</reference>
<feature type="signal peptide" evidence="1">
    <location>
        <begin position="1"/>
        <end position="23"/>
    </location>
</feature>
<proteinExistence type="predicted"/>
<dbReference type="RefSeq" id="WP_085213392.1">
    <property type="nucleotide sequence ID" value="NZ_AP019783.1"/>
</dbReference>
<dbReference type="AlphaFoldDB" id="A0A1Y6D422"/>
<dbReference type="EMBL" id="FXAM01000001">
    <property type="protein sequence ID" value="SMF95292.1"/>
    <property type="molecule type" value="Genomic_DNA"/>
</dbReference>
<organism evidence="2 3">
    <name type="scientific">Methylomagnum ishizawai</name>
    <dbReference type="NCBI Taxonomy" id="1760988"/>
    <lineage>
        <taxon>Bacteria</taxon>
        <taxon>Pseudomonadati</taxon>
        <taxon>Pseudomonadota</taxon>
        <taxon>Gammaproteobacteria</taxon>
        <taxon>Methylococcales</taxon>
        <taxon>Methylococcaceae</taxon>
        <taxon>Methylomagnum</taxon>
    </lineage>
</organism>
<evidence type="ECO:0000256" key="1">
    <source>
        <dbReference type="SAM" id="SignalP"/>
    </source>
</evidence>
<evidence type="ECO:0000313" key="2">
    <source>
        <dbReference type="EMBL" id="SMF95292.1"/>
    </source>
</evidence>
<dbReference type="OrthoDB" id="5570288at2"/>
<keyword evidence="3" id="KW-1185">Reference proteome</keyword>
<sequence>MKFKTAIRLLLVSLLASASAVHAAGGPMNEDLSAIAPYAQKALDAGKQGDSAAFVKASQDALIQAQSKPFSAATQRMVRQLKSAVTLGKEGKVDEGMKAVEEAMTDMKKIGG</sequence>
<feature type="chain" id="PRO_5013232490" evidence="1">
    <location>
        <begin position="24"/>
        <end position="112"/>
    </location>
</feature>
<gene>
    <name evidence="2" type="ORF">SAMN02949497_2652</name>
</gene>
<dbReference type="Proteomes" id="UP000192923">
    <property type="component" value="Unassembled WGS sequence"/>
</dbReference>
<dbReference type="Gene3D" id="1.20.120.660">
    <property type="entry name" value="IL-4 antagonist (De novo design) like domain"/>
    <property type="match status" value="1"/>
</dbReference>
<accession>A0A1Y6D422</accession>
<protein>
    <submittedName>
        <fullName evidence="2">Small metal-binding protein</fullName>
    </submittedName>
</protein>